<sequence length="270" mass="30705">MYQELLKALVKPPLYEKTDTLFWNDPHIAKSMLEAHLNPDLEAASRKPETIDKAVDFIETLVSKDAKILDIGCGPGLYTKRLSDKGFNVTGLDFSDNSIAYAKAHDTQTTYLVQDYLEMDFENEFDLITFIYCDYGALVPEDREKILKNSYRALKTGGQLLFDVFTKSSVVSQSESREIEISDGLGFWSGHPYIALHGHFIYDEGVIGDRYAIYEADQNRIFNIWTVGFSESQLRDEVENTGFKVMQTFGGIENRPFDENGELLAMLVEK</sequence>
<dbReference type="InterPro" id="IPR041698">
    <property type="entry name" value="Methyltransf_25"/>
</dbReference>
<organism evidence="3 4">
    <name type="scientific">Pseudolactococcus laudensis</name>
    <dbReference type="NCBI Taxonomy" id="1494461"/>
    <lineage>
        <taxon>Bacteria</taxon>
        <taxon>Bacillati</taxon>
        <taxon>Bacillota</taxon>
        <taxon>Bacilli</taxon>
        <taxon>Lactobacillales</taxon>
        <taxon>Streptococcaceae</taxon>
        <taxon>Pseudolactococcus</taxon>
    </lineage>
</organism>
<dbReference type="GeneID" id="303194960"/>
<dbReference type="CDD" id="cd02440">
    <property type="entry name" value="AdoMet_MTases"/>
    <property type="match status" value="1"/>
</dbReference>
<keyword evidence="1 3" id="KW-0808">Transferase</keyword>
<dbReference type="RefSeq" id="WP_180746789.1">
    <property type="nucleotide sequence ID" value="NZ_CBCRWQ010000008.1"/>
</dbReference>
<dbReference type="Pfam" id="PF13649">
    <property type="entry name" value="Methyltransf_25"/>
    <property type="match status" value="1"/>
</dbReference>
<evidence type="ECO:0000313" key="3">
    <source>
        <dbReference type="EMBL" id="MBA0016595.1"/>
    </source>
</evidence>
<proteinExistence type="predicted"/>
<evidence type="ECO:0000256" key="1">
    <source>
        <dbReference type="ARBA" id="ARBA00022679"/>
    </source>
</evidence>
<dbReference type="Gene3D" id="3.40.50.150">
    <property type="entry name" value="Vaccinia Virus protein VP39"/>
    <property type="match status" value="1"/>
</dbReference>
<reference evidence="3 4" key="1">
    <citation type="submission" date="2020-07" db="EMBL/GenBank/DDBJ databases">
        <authorList>
            <person name="Hilgarth M."/>
            <person name="Werum V."/>
            <person name="Vogel R.F."/>
        </authorList>
    </citation>
    <scope>NUCLEOTIDE SEQUENCE [LARGE SCALE GENOMIC DNA]</scope>
    <source>
        <strain evidence="3 4">DSM 28961</strain>
    </source>
</reference>
<dbReference type="GO" id="GO:0008168">
    <property type="term" value="F:methyltransferase activity"/>
    <property type="evidence" value="ECO:0007669"/>
    <property type="project" value="UniProtKB-KW"/>
</dbReference>
<dbReference type="GO" id="GO:0032259">
    <property type="term" value="P:methylation"/>
    <property type="evidence" value="ECO:0007669"/>
    <property type="project" value="UniProtKB-KW"/>
</dbReference>
<protein>
    <submittedName>
        <fullName evidence="3">Class I SAM-dependent methyltransferase</fullName>
    </submittedName>
</protein>
<comment type="caution">
    <text evidence="3">The sequence shown here is derived from an EMBL/GenBank/DDBJ whole genome shotgun (WGS) entry which is preliminary data.</text>
</comment>
<keyword evidence="4" id="KW-1185">Reference proteome</keyword>
<gene>
    <name evidence="3" type="ORF">HZR21_05450</name>
</gene>
<dbReference type="SUPFAM" id="SSF53335">
    <property type="entry name" value="S-adenosyl-L-methionine-dependent methyltransferases"/>
    <property type="match status" value="1"/>
</dbReference>
<dbReference type="Proteomes" id="UP000530186">
    <property type="component" value="Unassembled WGS sequence"/>
</dbReference>
<evidence type="ECO:0000259" key="2">
    <source>
        <dbReference type="Pfam" id="PF13649"/>
    </source>
</evidence>
<feature type="domain" description="Methyltransferase" evidence="2">
    <location>
        <begin position="68"/>
        <end position="158"/>
    </location>
</feature>
<dbReference type="PANTHER" id="PTHR43861">
    <property type="entry name" value="TRANS-ACONITATE 2-METHYLTRANSFERASE-RELATED"/>
    <property type="match status" value="1"/>
</dbReference>
<evidence type="ECO:0000313" key="4">
    <source>
        <dbReference type="Proteomes" id="UP000530186"/>
    </source>
</evidence>
<name>A0A7V8N0X1_9LACT</name>
<dbReference type="EMBL" id="JACBNY010000007">
    <property type="protein sequence ID" value="MBA0016595.1"/>
    <property type="molecule type" value="Genomic_DNA"/>
</dbReference>
<accession>A0A7V8N0X1</accession>
<dbReference type="InterPro" id="IPR029063">
    <property type="entry name" value="SAM-dependent_MTases_sf"/>
</dbReference>
<dbReference type="AlphaFoldDB" id="A0A7V8N0X1"/>
<keyword evidence="3" id="KW-0489">Methyltransferase</keyword>